<organism evidence="2 3">
    <name type="scientific">Catenuloplanes atrovinosus</name>
    <dbReference type="NCBI Taxonomy" id="137266"/>
    <lineage>
        <taxon>Bacteria</taxon>
        <taxon>Bacillati</taxon>
        <taxon>Actinomycetota</taxon>
        <taxon>Actinomycetes</taxon>
        <taxon>Micromonosporales</taxon>
        <taxon>Micromonosporaceae</taxon>
        <taxon>Catenuloplanes</taxon>
    </lineage>
</organism>
<dbReference type="PANTHER" id="PTHR39173:SF1">
    <property type="entry name" value="ACETYLTRANSFERASE"/>
    <property type="match status" value="1"/>
</dbReference>
<evidence type="ECO:0000259" key="1">
    <source>
        <dbReference type="PROSITE" id="PS51186"/>
    </source>
</evidence>
<dbReference type="Proteomes" id="UP001183643">
    <property type="component" value="Unassembled WGS sequence"/>
</dbReference>
<comment type="caution">
    <text evidence="2">The sequence shown here is derived from an EMBL/GenBank/DDBJ whole genome shotgun (WGS) entry which is preliminary data.</text>
</comment>
<dbReference type="PROSITE" id="PS51186">
    <property type="entry name" value="GNAT"/>
    <property type="match status" value="1"/>
</dbReference>
<dbReference type="RefSeq" id="WP_310368304.1">
    <property type="nucleotide sequence ID" value="NZ_JAVDYB010000001.1"/>
</dbReference>
<evidence type="ECO:0000313" key="3">
    <source>
        <dbReference type="Proteomes" id="UP001183643"/>
    </source>
</evidence>
<reference evidence="2" key="1">
    <citation type="submission" date="2023-07" db="EMBL/GenBank/DDBJ databases">
        <title>Sequencing the genomes of 1000 actinobacteria strains.</title>
        <authorList>
            <person name="Klenk H.-P."/>
        </authorList>
    </citation>
    <scope>NUCLEOTIDE SEQUENCE</scope>
    <source>
        <strain evidence="2">DSM 44707</strain>
    </source>
</reference>
<feature type="domain" description="N-acetyltransferase" evidence="1">
    <location>
        <begin position="17"/>
        <end position="164"/>
    </location>
</feature>
<name>A0AAE4C9P5_9ACTN</name>
<dbReference type="SUPFAM" id="SSF55729">
    <property type="entry name" value="Acyl-CoA N-acyltransferases (Nat)"/>
    <property type="match status" value="1"/>
</dbReference>
<keyword evidence="3" id="KW-1185">Reference proteome</keyword>
<gene>
    <name evidence="2" type="ORF">J2S41_003061</name>
</gene>
<sequence>MPELIPPTTALHAQWLVAHREWGPGSHEDGFGLLPIDRPETAAGFAAWIARLEAGSQHCTYRWIVEGSEVLGGIALRHELSGAVASMGHIGYGIRPSARRRGLGGWALTRMLAHARDELGLDRVLLVCLADNTASARLIERHGGVLDTPPDVVRRYWITLSPLR</sequence>
<dbReference type="PANTHER" id="PTHR39173">
    <property type="entry name" value="ACETYLTRANSFERASE"/>
    <property type="match status" value="1"/>
</dbReference>
<dbReference type="InterPro" id="IPR000182">
    <property type="entry name" value="GNAT_dom"/>
</dbReference>
<proteinExistence type="predicted"/>
<dbReference type="AlphaFoldDB" id="A0AAE4C9P5"/>
<protein>
    <submittedName>
        <fullName evidence="2">Acetyltransferase</fullName>
    </submittedName>
</protein>
<dbReference type="Gene3D" id="3.40.630.30">
    <property type="match status" value="1"/>
</dbReference>
<dbReference type="InterPro" id="IPR016181">
    <property type="entry name" value="Acyl_CoA_acyltransferase"/>
</dbReference>
<dbReference type="EMBL" id="JAVDYB010000001">
    <property type="protein sequence ID" value="MDR7276283.1"/>
    <property type="molecule type" value="Genomic_DNA"/>
</dbReference>
<dbReference type="CDD" id="cd04301">
    <property type="entry name" value="NAT_SF"/>
    <property type="match status" value="1"/>
</dbReference>
<dbReference type="Pfam" id="PF13302">
    <property type="entry name" value="Acetyltransf_3"/>
    <property type="match status" value="1"/>
</dbReference>
<dbReference type="GO" id="GO:0016747">
    <property type="term" value="F:acyltransferase activity, transferring groups other than amino-acyl groups"/>
    <property type="evidence" value="ECO:0007669"/>
    <property type="project" value="InterPro"/>
</dbReference>
<evidence type="ECO:0000313" key="2">
    <source>
        <dbReference type="EMBL" id="MDR7276283.1"/>
    </source>
</evidence>
<accession>A0AAE4C9P5</accession>